<gene>
    <name evidence="1" type="ORF">GALL_457820</name>
</gene>
<proteinExistence type="predicted"/>
<reference evidence="1" key="1">
    <citation type="submission" date="2016-10" db="EMBL/GenBank/DDBJ databases">
        <title>Sequence of Gallionella enrichment culture.</title>
        <authorList>
            <person name="Poehlein A."/>
            <person name="Muehling M."/>
            <person name="Daniel R."/>
        </authorList>
    </citation>
    <scope>NUCLEOTIDE SEQUENCE</scope>
</reference>
<organism evidence="1">
    <name type="scientific">mine drainage metagenome</name>
    <dbReference type="NCBI Taxonomy" id="410659"/>
    <lineage>
        <taxon>unclassified sequences</taxon>
        <taxon>metagenomes</taxon>
        <taxon>ecological metagenomes</taxon>
    </lineage>
</organism>
<evidence type="ECO:0008006" key="2">
    <source>
        <dbReference type="Google" id="ProtNLM"/>
    </source>
</evidence>
<dbReference type="EMBL" id="MLJW01003206">
    <property type="protein sequence ID" value="OIQ72588.1"/>
    <property type="molecule type" value="Genomic_DNA"/>
</dbReference>
<comment type="caution">
    <text evidence="1">The sequence shown here is derived from an EMBL/GenBank/DDBJ whole genome shotgun (WGS) entry which is preliminary data.</text>
</comment>
<accession>A0A1J5PYE2</accession>
<sequence>MTAVESPAREIKDGVAAVVEQALELSPVIDGHNDWAWECREHRDYSVEGLEVGLTTDTDVARLQSGRV</sequence>
<dbReference type="AlphaFoldDB" id="A0A1J5PYE2"/>
<name>A0A1J5PYE2_9ZZZZ</name>
<evidence type="ECO:0000313" key="1">
    <source>
        <dbReference type="EMBL" id="OIQ72588.1"/>
    </source>
</evidence>
<protein>
    <recommendedName>
        <fullName evidence="2">Membrane dipeptidase</fullName>
    </recommendedName>
</protein>